<dbReference type="PANTHER" id="PTHR10622:SF12">
    <property type="entry name" value="HET DOMAIN-CONTAINING PROTEIN"/>
    <property type="match status" value="1"/>
</dbReference>
<evidence type="ECO:0008006" key="4">
    <source>
        <dbReference type="Google" id="ProtNLM"/>
    </source>
</evidence>
<keyword evidence="3" id="KW-1185">Reference proteome</keyword>
<name>A0A4S8KMF5_DENBC</name>
<evidence type="ECO:0000256" key="1">
    <source>
        <dbReference type="SAM" id="MobiDB-lite"/>
    </source>
</evidence>
<dbReference type="EMBL" id="ML180733">
    <property type="protein sequence ID" value="THU76740.1"/>
    <property type="molecule type" value="Genomic_DNA"/>
</dbReference>
<sequence length="535" mass="61581">MSWASSRKTTRPEDMAYCLMGIFGVNMPPIYGEGEAKAFMRLQQEIIKWSDDHSIFAWVAPSEDHKETRGLFARSPSEFRLSGEVGISESNATSFSFDNNGLRIHLPLIPQPHLGEDLFVARLSCCARDDRYIGLYLRKKLGQQYVRHRPDDIPLIDKVSLTSSLETVQEIVVKESSTHQHRRMRSFYSEDITIHLKLCSPEITVVQFDQCDNFEFQFDANRNSWTIRVHGWVFRWYSKVLTKIRCKTRTGEEFEISLQADHDTIISEGWAVQLRHIADEVSLSTGSITQDRHILHLEHCDALVSSALHRTGDAHKSILEVDYLPSQNSISDFLHHIERIAELQCANSDTLNLMIDCPNKRLRQIGSQEVFPSLLSKKYFHMYGVCYISVPTLANEKHCVLAYNYYSWRNSLPIFVVLGLHDEDQHTIPWIDVIVPSSTLRIADIWELYRNSGQRFERRRDGKTVASAALEDGLFVIATIENRTHLQRGEFNIKINIEEVGFRGGSRRSISEGNGERISRNDREPGQREPELKEE</sequence>
<protein>
    <recommendedName>
        <fullName evidence="4">Heterokaryon incompatibility domain-containing protein</fullName>
    </recommendedName>
</protein>
<dbReference type="PANTHER" id="PTHR10622">
    <property type="entry name" value="HET DOMAIN-CONTAINING PROTEIN"/>
    <property type="match status" value="1"/>
</dbReference>
<evidence type="ECO:0000313" key="3">
    <source>
        <dbReference type="Proteomes" id="UP000297245"/>
    </source>
</evidence>
<evidence type="ECO:0000313" key="2">
    <source>
        <dbReference type="EMBL" id="THU76740.1"/>
    </source>
</evidence>
<organism evidence="2 3">
    <name type="scientific">Dendrothele bispora (strain CBS 962.96)</name>
    <dbReference type="NCBI Taxonomy" id="1314807"/>
    <lineage>
        <taxon>Eukaryota</taxon>
        <taxon>Fungi</taxon>
        <taxon>Dikarya</taxon>
        <taxon>Basidiomycota</taxon>
        <taxon>Agaricomycotina</taxon>
        <taxon>Agaricomycetes</taxon>
        <taxon>Agaricomycetidae</taxon>
        <taxon>Agaricales</taxon>
        <taxon>Agaricales incertae sedis</taxon>
        <taxon>Dendrothele</taxon>
    </lineage>
</organism>
<feature type="compositionally biased region" description="Basic and acidic residues" evidence="1">
    <location>
        <begin position="514"/>
        <end position="535"/>
    </location>
</feature>
<feature type="region of interest" description="Disordered" evidence="1">
    <location>
        <begin position="506"/>
        <end position="535"/>
    </location>
</feature>
<accession>A0A4S8KMF5</accession>
<gene>
    <name evidence="2" type="ORF">K435DRAFT_878786</name>
</gene>
<reference evidence="2 3" key="1">
    <citation type="journal article" date="2019" name="Nat. Ecol. Evol.">
        <title>Megaphylogeny resolves global patterns of mushroom evolution.</title>
        <authorList>
            <person name="Varga T."/>
            <person name="Krizsan K."/>
            <person name="Foldi C."/>
            <person name="Dima B."/>
            <person name="Sanchez-Garcia M."/>
            <person name="Sanchez-Ramirez S."/>
            <person name="Szollosi G.J."/>
            <person name="Szarkandi J.G."/>
            <person name="Papp V."/>
            <person name="Albert L."/>
            <person name="Andreopoulos W."/>
            <person name="Angelini C."/>
            <person name="Antonin V."/>
            <person name="Barry K.W."/>
            <person name="Bougher N.L."/>
            <person name="Buchanan P."/>
            <person name="Buyck B."/>
            <person name="Bense V."/>
            <person name="Catcheside P."/>
            <person name="Chovatia M."/>
            <person name="Cooper J."/>
            <person name="Damon W."/>
            <person name="Desjardin D."/>
            <person name="Finy P."/>
            <person name="Geml J."/>
            <person name="Haridas S."/>
            <person name="Hughes K."/>
            <person name="Justo A."/>
            <person name="Karasinski D."/>
            <person name="Kautmanova I."/>
            <person name="Kiss B."/>
            <person name="Kocsube S."/>
            <person name="Kotiranta H."/>
            <person name="LaButti K.M."/>
            <person name="Lechner B.E."/>
            <person name="Liimatainen K."/>
            <person name="Lipzen A."/>
            <person name="Lukacs Z."/>
            <person name="Mihaltcheva S."/>
            <person name="Morgado L.N."/>
            <person name="Niskanen T."/>
            <person name="Noordeloos M.E."/>
            <person name="Ohm R.A."/>
            <person name="Ortiz-Santana B."/>
            <person name="Ovrebo C."/>
            <person name="Racz N."/>
            <person name="Riley R."/>
            <person name="Savchenko A."/>
            <person name="Shiryaev A."/>
            <person name="Soop K."/>
            <person name="Spirin V."/>
            <person name="Szebenyi C."/>
            <person name="Tomsovsky M."/>
            <person name="Tulloss R.E."/>
            <person name="Uehling J."/>
            <person name="Grigoriev I.V."/>
            <person name="Vagvolgyi C."/>
            <person name="Papp T."/>
            <person name="Martin F.M."/>
            <person name="Miettinen O."/>
            <person name="Hibbett D.S."/>
            <person name="Nagy L.G."/>
        </authorList>
    </citation>
    <scope>NUCLEOTIDE SEQUENCE [LARGE SCALE GENOMIC DNA]</scope>
    <source>
        <strain evidence="2 3">CBS 962.96</strain>
    </source>
</reference>
<dbReference type="Proteomes" id="UP000297245">
    <property type="component" value="Unassembled WGS sequence"/>
</dbReference>
<proteinExistence type="predicted"/>
<dbReference type="OrthoDB" id="2688706at2759"/>
<dbReference type="AlphaFoldDB" id="A0A4S8KMF5"/>